<evidence type="ECO:0000256" key="1">
    <source>
        <dbReference type="ARBA" id="ARBA00001933"/>
    </source>
</evidence>
<evidence type="ECO:0000256" key="8">
    <source>
        <dbReference type="ARBA" id="ARBA00047481"/>
    </source>
</evidence>
<dbReference type="InterPro" id="IPR005861">
    <property type="entry name" value="HisP_aminotrans"/>
</dbReference>
<comment type="pathway">
    <text evidence="2 9">Amino-acid biosynthesis; L-histidine biosynthesis; L-histidine from 5-phospho-alpha-D-ribose 1-diphosphate: step 7/9.</text>
</comment>
<keyword evidence="7 9" id="KW-0368">Histidine biosynthesis</keyword>
<keyword evidence="6 9" id="KW-0663">Pyridoxal phosphate</keyword>
<dbReference type="InterPro" id="IPR001917">
    <property type="entry name" value="Aminotrans_II_pyridoxalP_BS"/>
</dbReference>
<evidence type="ECO:0000256" key="3">
    <source>
        <dbReference type="ARBA" id="ARBA00011738"/>
    </source>
</evidence>
<dbReference type="NCBIfam" id="TIGR01141">
    <property type="entry name" value="hisC"/>
    <property type="match status" value="1"/>
</dbReference>
<dbReference type="UniPathway" id="UPA00031">
    <property type="reaction ID" value="UER00012"/>
</dbReference>
<protein>
    <recommendedName>
        <fullName evidence="9">Histidinol-phosphate aminotransferase</fullName>
        <ecNumber evidence="9">2.6.1.9</ecNumber>
    </recommendedName>
    <alternativeName>
        <fullName evidence="9">Imidazole acetol-phosphate transaminase</fullName>
    </alternativeName>
</protein>
<dbReference type="GO" id="GO:0030170">
    <property type="term" value="F:pyridoxal phosphate binding"/>
    <property type="evidence" value="ECO:0007669"/>
    <property type="project" value="InterPro"/>
</dbReference>
<evidence type="ECO:0000313" key="11">
    <source>
        <dbReference type="EMBL" id="RWR10428.1"/>
    </source>
</evidence>
<dbReference type="Gene3D" id="3.40.640.10">
    <property type="entry name" value="Type I PLP-dependent aspartate aminotransferase-like (Major domain)"/>
    <property type="match status" value="1"/>
</dbReference>
<dbReference type="Pfam" id="PF00155">
    <property type="entry name" value="Aminotran_1_2"/>
    <property type="match status" value="1"/>
</dbReference>
<keyword evidence="5 9" id="KW-0808">Transferase</keyword>
<dbReference type="InterPro" id="IPR015421">
    <property type="entry name" value="PyrdxlP-dep_Trfase_major"/>
</dbReference>
<keyword evidence="12" id="KW-1185">Reference proteome</keyword>
<gene>
    <name evidence="9" type="primary">hisC</name>
    <name evidence="11" type="ORF">D4N35_009870</name>
</gene>
<evidence type="ECO:0000259" key="10">
    <source>
        <dbReference type="Pfam" id="PF00155"/>
    </source>
</evidence>
<feature type="domain" description="Aminotransferase class I/classII large" evidence="10">
    <location>
        <begin position="32"/>
        <end position="349"/>
    </location>
</feature>
<dbReference type="PANTHER" id="PTHR43643">
    <property type="entry name" value="HISTIDINOL-PHOSPHATE AMINOTRANSFERASE 2"/>
    <property type="match status" value="1"/>
</dbReference>
<organism evidence="11 12">
    <name type="scientific">Siminovitchia fortis</name>
    <dbReference type="NCBI Taxonomy" id="254758"/>
    <lineage>
        <taxon>Bacteria</taxon>
        <taxon>Bacillati</taxon>
        <taxon>Bacillota</taxon>
        <taxon>Bacilli</taxon>
        <taxon>Bacillales</taxon>
        <taxon>Bacillaceae</taxon>
        <taxon>Siminovitchia</taxon>
    </lineage>
</organism>
<evidence type="ECO:0000256" key="7">
    <source>
        <dbReference type="ARBA" id="ARBA00023102"/>
    </source>
</evidence>
<dbReference type="EMBL" id="QYTU02000019">
    <property type="protein sequence ID" value="RWR10428.1"/>
    <property type="molecule type" value="Genomic_DNA"/>
</dbReference>
<accession>A0A443IRZ6</accession>
<keyword evidence="9" id="KW-0028">Amino-acid biosynthesis</keyword>
<evidence type="ECO:0000256" key="2">
    <source>
        <dbReference type="ARBA" id="ARBA00005011"/>
    </source>
</evidence>
<proteinExistence type="inferred from homology"/>
<dbReference type="PROSITE" id="PS00599">
    <property type="entry name" value="AA_TRANSFER_CLASS_2"/>
    <property type="match status" value="1"/>
</dbReference>
<comment type="similarity">
    <text evidence="9">Belongs to the class-II pyridoxal-phosphate-dependent aminotransferase family. Histidinol-phosphate aminotransferase subfamily.</text>
</comment>
<dbReference type="InterPro" id="IPR015422">
    <property type="entry name" value="PyrdxlP-dep_Trfase_small"/>
</dbReference>
<evidence type="ECO:0000313" key="12">
    <source>
        <dbReference type="Proteomes" id="UP000273811"/>
    </source>
</evidence>
<evidence type="ECO:0000256" key="4">
    <source>
        <dbReference type="ARBA" id="ARBA00022576"/>
    </source>
</evidence>
<dbReference type="PANTHER" id="PTHR43643:SF3">
    <property type="entry name" value="HISTIDINOL-PHOSPHATE AMINOTRANSFERASE"/>
    <property type="match status" value="1"/>
</dbReference>
<sequence>MNVKVKPQLLSLKAYAPGKSSEEVQREYGLEKIVKLASNENPYGTSPRVSEAISEIDDFAIYPDGAAAALRTAVAKYTGVKEDQLIFSSGLDELIQIISKALLDENSNTVMASGTFPQYRHNAVVQNAEIREVPLQDGCHDLQAMANEIDDKTRVVWICNPNNPTGTYVNDKELEQFLQSVPSHVLVVMDEAYYEYATAEDYPETIPLLGRYDNLMVLRTFSKAFGLAAFRIGYGIGAASFIKQLEVVRLPFNTSMLAQKAAIAALKDLDFVEKSVSLNALELQKFYGICKRHEIDYYPSQGNFIFISIPGKESVEVFQYLLERGFTVRPFPNGVRITIGTKEENSELFELVEKMVLVAH</sequence>
<dbReference type="GO" id="GO:0000105">
    <property type="term" value="P:L-histidine biosynthetic process"/>
    <property type="evidence" value="ECO:0007669"/>
    <property type="project" value="UniProtKB-UniRule"/>
</dbReference>
<dbReference type="SUPFAM" id="SSF53383">
    <property type="entry name" value="PLP-dependent transferases"/>
    <property type="match status" value="1"/>
</dbReference>
<dbReference type="RefSeq" id="WP_120073015.1">
    <property type="nucleotide sequence ID" value="NZ_CP126113.1"/>
</dbReference>
<dbReference type="InterPro" id="IPR050106">
    <property type="entry name" value="HistidinolP_aminotransfase"/>
</dbReference>
<evidence type="ECO:0000256" key="6">
    <source>
        <dbReference type="ARBA" id="ARBA00022898"/>
    </source>
</evidence>
<dbReference type="InterPro" id="IPR015424">
    <property type="entry name" value="PyrdxlP-dep_Trfase"/>
</dbReference>
<comment type="cofactor">
    <cofactor evidence="1 9">
        <name>pyridoxal 5'-phosphate</name>
        <dbReference type="ChEBI" id="CHEBI:597326"/>
    </cofactor>
</comment>
<comment type="caution">
    <text evidence="11">The sequence shown here is derived from an EMBL/GenBank/DDBJ whole genome shotgun (WGS) entry which is preliminary data.</text>
</comment>
<dbReference type="Gene3D" id="3.90.1150.10">
    <property type="entry name" value="Aspartate Aminotransferase, domain 1"/>
    <property type="match status" value="1"/>
</dbReference>
<dbReference type="AlphaFoldDB" id="A0A443IRZ6"/>
<comment type="catalytic activity">
    <reaction evidence="8 9">
        <text>L-histidinol phosphate + 2-oxoglutarate = 3-(imidazol-4-yl)-2-oxopropyl phosphate + L-glutamate</text>
        <dbReference type="Rhea" id="RHEA:23744"/>
        <dbReference type="ChEBI" id="CHEBI:16810"/>
        <dbReference type="ChEBI" id="CHEBI:29985"/>
        <dbReference type="ChEBI" id="CHEBI:57766"/>
        <dbReference type="ChEBI" id="CHEBI:57980"/>
        <dbReference type="EC" id="2.6.1.9"/>
    </reaction>
</comment>
<dbReference type="CDD" id="cd00609">
    <property type="entry name" value="AAT_like"/>
    <property type="match status" value="1"/>
</dbReference>
<dbReference type="GO" id="GO:0004400">
    <property type="term" value="F:histidinol-phosphate transaminase activity"/>
    <property type="evidence" value="ECO:0007669"/>
    <property type="project" value="UniProtKB-UniRule"/>
</dbReference>
<dbReference type="InterPro" id="IPR004839">
    <property type="entry name" value="Aminotransferase_I/II_large"/>
</dbReference>
<reference evidence="11" key="1">
    <citation type="submission" date="2018-12" db="EMBL/GenBank/DDBJ databases">
        <authorList>
            <person name="Sun L."/>
            <person name="Chen Z."/>
        </authorList>
    </citation>
    <scope>NUCLEOTIDE SEQUENCE [LARGE SCALE GENOMIC DNA]</scope>
    <source>
        <strain evidence="11">DSM 16012</strain>
    </source>
</reference>
<keyword evidence="4 9" id="KW-0032">Aminotransferase</keyword>
<dbReference type="Proteomes" id="UP000273811">
    <property type="component" value="Unassembled WGS sequence"/>
</dbReference>
<name>A0A443IRZ6_9BACI</name>
<evidence type="ECO:0000256" key="5">
    <source>
        <dbReference type="ARBA" id="ARBA00022679"/>
    </source>
</evidence>
<dbReference type="EC" id="2.6.1.9" evidence="9"/>
<comment type="subunit">
    <text evidence="3 9">Homodimer.</text>
</comment>
<evidence type="ECO:0000256" key="9">
    <source>
        <dbReference type="HAMAP-Rule" id="MF_01023"/>
    </source>
</evidence>
<feature type="modified residue" description="N6-(pyridoxal phosphate)lysine" evidence="9">
    <location>
        <position position="223"/>
    </location>
</feature>
<dbReference type="OrthoDB" id="9813612at2"/>
<dbReference type="HAMAP" id="MF_01023">
    <property type="entry name" value="HisC_aminotrans_2"/>
    <property type="match status" value="1"/>
</dbReference>